<gene>
    <name evidence="1" type="ORF">FNP_1639</name>
</gene>
<reference evidence="1" key="2">
    <citation type="submission" date="2007-05" db="EMBL/GenBank/DDBJ databases">
        <title>Genome sequence of Fusobacterium nucleatum subspecies polymorphum - a genetically tractable Fusobacterium.</title>
        <authorList>
            <person name="Karpathy S.E."/>
            <person name="Xiang Q."/>
            <person name="Gioia J."/>
            <person name="Jiang H."/>
            <person name="Liu Y."/>
            <person name="Petrosino J.F."/>
            <person name="Yerrapragada S."/>
            <person name="Fox G.E."/>
            <person name="Kinder Haake S."/>
            <person name="Weinstock G.M."/>
            <person name="Highlander S.K."/>
        </authorList>
    </citation>
    <scope>NUCLEOTIDE SEQUENCE [LARGE SCALE GENOMIC DNA]</scope>
    <source>
        <strain evidence="1">ATCC 10953</strain>
    </source>
</reference>
<reference evidence="1" key="1">
    <citation type="submission" date="2006-07" db="EMBL/GenBank/DDBJ databases">
        <authorList>
            <person name="Qin X."/>
            <person name="Weinstock G.M."/>
        </authorList>
    </citation>
    <scope>NUCLEOTIDE SEQUENCE [LARGE SCALE GENOMIC DNA]</scope>
    <source>
        <strain evidence="1">ATCC 10953</strain>
    </source>
</reference>
<proteinExistence type="predicted"/>
<protein>
    <submittedName>
        <fullName evidence="1">Uncharacterized protein</fullName>
    </submittedName>
</protein>
<evidence type="ECO:0000313" key="1">
    <source>
        <dbReference type="EMBL" id="EDK89415.1"/>
    </source>
</evidence>
<sequence length="16" mass="1958">MLEIEDSIHKEIQYPL</sequence>
<name>A5TWZ0_FUSNP</name>
<dbReference type="Proteomes" id="UP000001921">
    <property type="component" value="Chromosome"/>
</dbReference>
<accession>A5TWZ0</accession>
<organism evidence="1">
    <name type="scientific">Fusobacterium polymorphum ATCC 10953</name>
    <dbReference type="NCBI Taxonomy" id="393480"/>
    <lineage>
        <taxon>Bacteria</taxon>
        <taxon>Fusobacteriati</taxon>
        <taxon>Fusobacteriota</taxon>
        <taxon>Fusobacteriia</taxon>
        <taxon>Fusobacteriales</taxon>
        <taxon>Fusobacteriaceae</taxon>
        <taxon>Fusobacterium</taxon>
    </lineage>
</organism>
<dbReference type="HOGENOM" id="CLU_3433029_0_0_0"/>
<dbReference type="AlphaFoldDB" id="A5TWZ0"/>
<dbReference type="EMBL" id="CM000440">
    <property type="protein sequence ID" value="EDK89415.1"/>
    <property type="molecule type" value="Genomic_DNA"/>
</dbReference>